<dbReference type="KEGG" id="ngr:NAEGRDRAFT_62342"/>
<dbReference type="EMBL" id="GG738847">
    <property type="protein sequence ID" value="EFC49746.1"/>
    <property type="molecule type" value="Genomic_DNA"/>
</dbReference>
<evidence type="ECO:0000313" key="3">
    <source>
        <dbReference type="Proteomes" id="UP000006671"/>
    </source>
</evidence>
<keyword evidence="1" id="KW-0472">Membrane</keyword>
<name>D2V0M1_NAEGR</name>
<dbReference type="VEuPathDB" id="AmoebaDB:NAEGRDRAFT_62342"/>
<sequence length="175" mass="19911">MRFLTFTSSLIIYLLAAIGCLLSWMYYVNDAPWTIDNNSNNALLGSSNLSMDQFLSSLKSDSFSDPKQASQIVKQLLTAQYQFSALCFLLSSALILLIVFFATRNRTLTLWTHVALSVWLILFGLVLKPYSQQSLHNKIYYFALVGNFIALALYAVHLRNIRALRLEKQAEKKTE</sequence>
<dbReference type="AlphaFoldDB" id="D2V0M1"/>
<dbReference type="OMA" id="DISMDHY"/>
<feature type="transmembrane region" description="Helical" evidence="1">
    <location>
        <begin position="81"/>
        <end position="101"/>
    </location>
</feature>
<dbReference type="GeneID" id="8862815"/>
<evidence type="ECO:0000256" key="1">
    <source>
        <dbReference type="SAM" id="Phobius"/>
    </source>
</evidence>
<dbReference type="OrthoDB" id="10360410at2759"/>
<feature type="transmembrane region" description="Helical" evidence="1">
    <location>
        <begin position="139"/>
        <end position="158"/>
    </location>
</feature>
<feature type="transmembrane region" description="Helical" evidence="1">
    <location>
        <begin position="108"/>
        <end position="127"/>
    </location>
</feature>
<dbReference type="InParanoid" id="D2V0M1"/>
<evidence type="ECO:0000313" key="2">
    <source>
        <dbReference type="EMBL" id="EFC49746.1"/>
    </source>
</evidence>
<keyword evidence="3" id="KW-1185">Reference proteome</keyword>
<organism evidence="3">
    <name type="scientific">Naegleria gruberi</name>
    <name type="common">Amoeba</name>
    <dbReference type="NCBI Taxonomy" id="5762"/>
    <lineage>
        <taxon>Eukaryota</taxon>
        <taxon>Discoba</taxon>
        <taxon>Heterolobosea</taxon>
        <taxon>Tetramitia</taxon>
        <taxon>Eutetramitia</taxon>
        <taxon>Vahlkampfiidae</taxon>
        <taxon>Naegleria</taxon>
    </lineage>
</organism>
<accession>D2V0M1</accession>
<dbReference type="PROSITE" id="PS51257">
    <property type="entry name" value="PROKAR_LIPOPROTEIN"/>
    <property type="match status" value="1"/>
</dbReference>
<protein>
    <submittedName>
        <fullName evidence="2">Predicted protein</fullName>
    </submittedName>
</protein>
<keyword evidence="1" id="KW-0812">Transmembrane</keyword>
<dbReference type="Proteomes" id="UP000006671">
    <property type="component" value="Unassembled WGS sequence"/>
</dbReference>
<keyword evidence="1" id="KW-1133">Transmembrane helix</keyword>
<dbReference type="RefSeq" id="XP_002682490.1">
    <property type="nucleotide sequence ID" value="XM_002682444.1"/>
</dbReference>
<reference evidence="2 3" key="1">
    <citation type="journal article" date="2010" name="Cell">
        <title>The genome of Naegleria gruberi illuminates early eukaryotic versatility.</title>
        <authorList>
            <person name="Fritz-Laylin L.K."/>
            <person name="Prochnik S.E."/>
            <person name="Ginger M.L."/>
            <person name="Dacks J.B."/>
            <person name="Carpenter M.L."/>
            <person name="Field M.C."/>
            <person name="Kuo A."/>
            <person name="Paredez A."/>
            <person name="Chapman J."/>
            <person name="Pham J."/>
            <person name="Shu S."/>
            <person name="Neupane R."/>
            <person name="Cipriano M."/>
            <person name="Mancuso J."/>
            <person name="Tu H."/>
            <person name="Salamov A."/>
            <person name="Lindquist E."/>
            <person name="Shapiro H."/>
            <person name="Lucas S."/>
            <person name="Grigoriev I.V."/>
            <person name="Cande W.Z."/>
            <person name="Fulton C."/>
            <person name="Rokhsar D.S."/>
            <person name="Dawson S.C."/>
        </authorList>
    </citation>
    <scope>NUCLEOTIDE SEQUENCE [LARGE SCALE GENOMIC DNA]</scope>
    <source>
        <strain evidence="2 3">NEG-M</strain>
    </source>
</reference>
<proteinExistence type="predicted"/>
<gene>
    <name evidence="2" type="ORF">NAEGRDRAFT_62342</name>
</gene>
<feature type="transmembrane region" description="Helical" evidence="1">
    <location>
        <begin position="7"/>
        <end position="27"/>
    </location>
</feature>